<keyword evidence="2" id="KW-0680">Restriction system</keyword>
<protein>
    <submittedName>
        <fullName evidence="5">Restriction endonuclease</fullName>
    </submittedName>
</protein>
<feature type="domain" description="Type I restriction modification DNA specificity" evidence="4">
    <location>
        <begin position="190"/>
        <end position="347"/>
    </location>
</feature>
<evidence type="ECO:0000256" key="1">
    <source>
        <dbReference type="ARBA" id="ARBA00010923"/>
    </source>
</evidence>
<proteinExistence type="inferred from homology"/>
<dbReference type="Gene3D" id="3.90.220.20">
    <property type="entry name" value="DNA methylase specificity domains"/>
    <property type="match status" value="2"/>
</dbReference>
<evidence type="ECO:0000259" key="4">
    <source>
        <dbReference type="Pfam" id="PF01420"/>
    </source>
</evidence>
<dbReference type="Proteomes" id="UP000588071">
    <property type="component" value="Unassembled WGS sequence"/>
</dbReference>
<evidence type="ECO:0000256" key="3">
    <source>
        <dbReference type="ARBA" id="ARBA00023125"/>
    </source>
</evidence>
<evidence type="ECO:0000313" key="6">
    <source>
        <dbReference type="Proteomes" id="UP000588071"/>
    </source>
</evidence>
<keyword evidence="5" id="KW-0255">Endonuclease</keyword>
<keyword evidence="3" id="KW-0238">DNA-binding</keyword>
<organism evidence="5 6">
    <name type="scientific">Enterococcus cecorum</name>
    <dbReference type="NCBI Taxonomy" id="44008"/>
    <lineage>
        <taxon>Bacteria</taxon>
        <taxon>Bacillati</taxon>
        <taxon>Bacillota</taxon>
        <taxon>Bacilli</taxon>
        <taxon>Lactobacillales</taxon>
        <taxon>Enterococcaceae</taxon>
        <taxon>Enterococcus</taxon>
    </lineage>
</organism>
<dbReference type="InterPro" id="IPR044946">
    <property type="entry name" value="Restrct_endonuc_typeI_TRD_sf"/>
</dbReference>
<comment type="similarity">
    <text evidence="1">Belongs to the type-I restriction system S methylase family.</text>
</comment>
<dbReference type="EMBL" id="JABAFV010000035">
    <property type="protein sequence ID" value="NME50809.1"/>
    <property type="molecule type" value="Genomic_DNA"/>
</dbReference>
<evidence type="ECO:0000313" key="5">
    <source>
        <dbReference type="EMBL" id="NME50809.1"/>
    </source>
</evidence>
<dbReference type="Pfam" id="PF01420">
    <property type="entry name" value="Methylase_S"/>
    <property type="match status" value="2"/>
</dbReference>
<accession>A0A7X9NP92</accession>
<dbReference type="AlphaFoldDB" id="A0A7X9NP92"/>
<name>A0A7X9NP92_9ENTE</name>
<dbReference type="GO" id="GO:0003677">
    <property type="term" value="F:DNA binding"/>
    <property type="evidence" value="ECO:0007669"/>
    <property type="project" value="UniProtKB-KW"/>
</dbReference>
<dbReference type="RefSeq" id="WP_114975479.1">
    <property type="nucleotide sequence ID" value="NZ_JABAFV010000035.1"/>
</dbReference>
<dbReference type="InterPro" id="IPR000055">
    <property type="entry name" value="Restrct_endonuc_typeI_TRD"/>
</dbReference>
<reference evidence="5 6" key="1">
    <citation type="submission" date="2020-04" db="EMBL/GenBank/DDBJ databases">
        <authorList>
            <person name="Hitch T.C.A."/>
            <person name="Wylensek D."/>
            <person name="Clavel T."/>
        </authorList>
    </citation>
    <scope>NUCLEOTIDE SEQUENCE [LARGE SCALE GENOMIC DNA]</scope>
    <source>
        <strain evidence="5 6">WCA-380-WT-3C</strain>
    </source>
</reference>
<evidence type="ECO:0000256" key="2">
    <source>
        <dbReference type="ARBA" id="ARBA00022747"/>
    </source>
</evidence>
<dbReference type="GO" id="GO:0009307">
    <property type="term" value="P:DNA restriction-modification system"/>
    <property type="evidence" value="ECO:0007669"/>
    <property type="project" value="UniProtKB-KW"/>
</dbReference>
<sequence>MFKYHLEDVEWGRFKVGGKDGIFKVKNSKPYHKANLTVASNGIPYVTRTSMNNGLEDLIVDENYEKNPKNTISLGAENADFFFQGIEYVSGNKMYYISNNKITREVGLFLVQIFRQSIKECGFGYGKGLTGTRFKNRYVMLPIDENDKPNWHFMEEYIKERENKQKENLREYYKQRLLNLRLHPDMVDSDKWREFTLQDICEINSGIRLTKVNMKVGNIPFIGATDSNNGITGFVSNINKSYDKNILGVNYNGSVVENFYHPYPSIFSDDVKRLSFKEQRAQTKFCYIFLKQAILQQKEKYQYAYKFNGQRIARQKILLPIDTNGNPNWEYMENYIKIIEKKKIEQILEYLDR</sequence>
<gene>
    <name evidence="5" type="ORF">HF857_11500</name>
</gene>
<feature type="domain" description="Type I restriction modification DNA specificity" evidence="4">
    <location>
        <begin position="20"/>
        <end position="169"/>
    </location>
</feature>
<keyword evidence="5" id="KW-0540">Nuclease</keyword>
<dbReference type="GO" id="GO:0004519">
    <property type="term" value="F:endonuclease activity"/>
    <property type="evidence" value="ECO:0007669"/>
    <property type="project" value="UniProtKB-KW"/>
</dbReference>
<keyword evidence="5" id="KW-0378">Hydrolase</keyword>
<comment type="caution">
    <text evidence="5">The sequence shown here is derived from an EMBL/GenBank/DDBJ whole genome shotgun (WGS) entry which is preliminary data.</text>
</comment>
<dbReference type="SUPFAM" id="SSF116734">
    <property type="entry name" value="DNA methylase specificity domain"/>
    <property type="match status" value="2"/>
</dbReference>